<dbReference type="Pfam" id="PF18915">
    <property type="entry name" value="DUF5667"/>
    <property type="match status" value="1"/>
</dbReference>
<evidence type="ECO:0000313" key="4">
    <source>
        <dbReference type="EMBL" id="MFD1322391.1"/>
    </source>
</evidence>
<keyword evidence="2" id="KW-0472">Membrane</keyword>
<evidence type="ECO:0000313" key="5">
    <source>
        <dbReference type="Proteomes" id="UP001597260"/>
    </source>
</evidence>
<dbReference type="RefSeq" id="WP_377571333.1">
    <property type="nucleotide sequence ID" value="NZ_JBHTMP010000020.1"/>
</dbReference>
<feature type="region of interest" description="Disordered" evidence="1">
    <location>
        <begin position="291"/>
        <end position="370"/>
    </location>
</feature>
<name>A0ABW3YFJ5_9ACTN</name>
<keyword evidence="5" id="KW-1185">Reference proteome</keyword>
<evidence type="ECO:0000259" key="3">
    <source>
        <dbReference type="Pfam" id="PF18915"/>
    </source>
</evidence>
<evidence type="ECO:0000256" key="1">
    <source>
        <dbReference type="SAM" id="MobiDB-lite"/>
    </source>
</evidence>
<keyword evidence="2" id="KW-0812">Transmembrane</keyword>
<comment type="caution">
    <text evidence="4">The sequence shown here is derived from an EMBL/GenBank/DDBJ whole genome shotgun (WGS) entry which is preliminary data.</text>
</comment>
<keyword evidence="2" id="KW-1133">Transmembrane helix</keyword>
<reference evidence="5" key="1">
    <citation type="journal article" date="2019" name="Int. J. Syst. Evol. Microbiol.">
        <title>The Global Catalogue of Microorganisms (GCM) 10K type strain sequencing project: providing services to taxonomists for standard genome sequencing and annotation.</title>
        <authorList>
            <consortium name="The Broad Institute Genomics Platform"/>
            <consortium name="The Broad Institute Genome Sequencing Center for Infectious Disease"/>
            <person name="Wu L."/>
            <person name="Ma J."/>
        </authorList>
    </citation>
    <scope>NUCLEOTIDE SEQUENCE [LARGE SCALE GENOMIC DNA]</scope>
    <source>
        <strain evidence="5">JCM 31037</strain>
    </source>
</reference>
<feature type="domain" description="DUF5667" evidence="3">
    <location>
        <begin position="147"/>
        <end position="224"/>
    </location>
</feature>
<dbReference type="EMBL" id="JBHTMP010000020">
    <property type="protein sequence ID" value="MFD1322391.1"/>
    <property type="molecule type" value="Genomic_DNA"/>
</dbReference>
<organism evidence="4 5">
    <name type="scientific">Micromonospora sonneratiae</name>
    <dbReference type="NCBI Taxonomy" id="1184706"/>
    <lineage>
        <taxon>Bacteria</taxon>
        <taxon>Bacillati</taxon>
        <taxon>Actinomycetota</taxon>
        <taxon>Actinomycetes</taxon>
        <taxon>Micromonosporales</taxon>
        <taxon>Micromonosporaceae</taxon>
        <taxon>Micromonospora</taxon>
    </lineage>
</organism>
<feature type="transmembrane region" description="Helical" evidence="2">
    <location>
        <begin position="124"/>
        <end position="143"/>
    </location>
</feature>
<accession>A0ABW3YFJ5</accession>
<proteinExistence type="predicted"/>
<feature type="compositionally biased region" description="Polar residues" evidence="1">
    <location>
        <begin position="299"/>
        <end position="319"/>
    </location>
</feature>
<gene>
    <name evidence="4" type="ORF">ACFQ4H_14940</name>
</gene>
<protein>
    <submittedName>
        <fullName evidence="4">DUF5667 domain-containing protein</fullName>
    </submittedName>
</protein>
<sequence length="370" mass="39129">MNNTVFCRRRAERFAQLLDEANGGRRHHVRSNLDQDLAGLVALGHRIPAAHPPVEVDTDFRTGLRAMLVATAERDGIGVTATADPVADNPPKRSAQSRQPVRSLLQPTVGLRQSTARGSTRRRGAVLVGVAAGAIALSGMSAASENAVPGDALYGMKRSTERAQLALASSDLSRGQLFLEFARTRLSEAEAVRGDAEGFAAALNDMDAAIRQGVKLLTTSAVQRRDEAALDAIGVFLNGQRQQALEMLQGATLAERERAETSLALLDSVRKRADQLRSTLRCGVVPAYRTDVFGPVPQSCPTGRSLHNGQTTGGSSQDQRPGGHTESSPVPAPGHSQRGGQPGVPDVPPPTPAVHDPSKLTEPIVGRPAD</sequence>
<evidence type="ECO:0000256" key="2">
    <source>
        <dbReference type="SAM" id="Phobius"/>
    </source>
</evidence>
<feature type="region of interest" description="Disordered" evidence="1">
    <location>
        <begin position="81"/>
        <end position="101"/>
    </location>
</feature>
<dbReference type="InterPro" id="IPR043725">
    <property type="entry name" value="DUF5667"/>
</dbReference>
<dbReference type="Proteomes" id="UP001597260">
    <property type="component" value="Unassembled WGS sequence"/>
</dbReference>